<evidence type="ECO:0000313" key="4">
    <source>
        <dbReference type="EMBL" id="KAL2332798.1"/>
    </source>
</evidence>
<evidence type="ECO:0000259" key="3">
    <source>
        <dbReference type="PROSITE" id="PS50089"/>
    </source>
</evidence>
<keyword evidence="5" id="KW-1185">Reference proteome</keyword>
<dbReference type="SUPFAM" id="SSF57850">
    <property type="entry name" value="RING/U-box"/>
    <property type="match status" value="1"/>
</dbReference>
<organism evidence="4 5">
    <name type="scientific">Flemingia macrophylla</name>
    <dbReference type="NCBI Taxonomy" id="520843"/>
    <lineage>
        <taxon>Eukaryota</taxon>
        <taxon>Viridiplantae</taxon>
        <taxon>Streptophyta</taxon>
        <taxon>Embryophyta</taxon>
        <taxon>Tracheophyta</taxon>
        <taxon>Spermatophyta</taxon>
        <taxon>Magnoliopsida</taxon>
        <taxon>eudicotyledons</taxon>
        <taxon>Gunneridae</taxon>
        <taxon>Pentapetalae</taxon>
        <taxon>rosids</taxon>
        <taxon>fabids</taxon>
        <taxon>Fabales</taxon>
        <taxon>Fabaceae</taxon>
        <taxon>Papilionoideae</taxon>
        <taxon>50 kb inversion clade</taxon>
        <taxon>NPAAA clade</taxon>
        <taxon>indigoferoid/millettioid clade</taxon>
        <taxon>Phaseoleae</taxon>
        <taxon>Flemingia</taxon>
    </lineage>
</organism>
<dbReference type="AlphaFoldDB" id="A0ABD1MAH7"/>
<keyword evidence="2" id="KW-0812">Transmembrane</keyword>
<dbReference type="PANTHER" id="PTHR47662:SF3">
    <property type="entry name" value="TRANSCRIPTION FACTOR C2H2 FAMILY-RELATED"/>
    <property type="match status" value="1"/>
</dbReference>
<feature type="transmembrane region" description="Helical" evidence="2">
    <location>
        <begin position="12"/>
        <end position="30"/>
    </location>
</feature>
<name>A0ABD1MAH7_9FABA</name>
<dbReference type="GO" id="GO:0008270">
    <property type="term" value="F:zinc ion binding"/>
    <property type="evidence" value="ECO:0007669"/>
    <property type="project" value="UniProtKB-KW"/>
</dbReference>
<keyword evidence="2" id="KW-0472">Membrane</keyword>
<keyword evidence="1" id="KW-0862">Zinc</keyword>
<proteinExistence type="predicted"/>
<keyword evidence="1" id="KW-0863">Zinc-finger</keyword>
<reference evidence="4 5" key="1">
    <citation type="submission" date="2024-08" db="EMBL/GenBank/DDBJ databases">
        <title>Insights into the chromosomal genome structure of Flemingia macrophylla.</title>
        <authorList>
            <person name="Ding Y."/>
            <person name="Zhao Y."/>
            <person name="Bi W."/>
            <person name="Wu M."/>
            <person name="Zhao G."/>
            <person name="Gong Y."/>
            <person name="Li W."/>
            <person name="Zhang P."/>
        </authorList>
    </citation>
    <scope>NUCLEOTIDE SEQUENCE [LARGE SCALE GENOMIC DNA]</scope>
    <source>
        <strain evidence="4">DYQJB</strain>
        <tissue evidence="4">Leaf</tissue>
    </source>
</reference>
<keyword evidence="2" id="KW-1133">Transmembrane helix</keyword>
<protein>
    <recommendedName>
        <fullName evidence="3">RING-type domain-containing protein</fullName>
    </recommendedName>
</protein>
<evidence type="ECO:0000313" key="5">
    <source>
        <dbReference type="Proteomes" id="UP001603857"/>
    </source>
</evidence>
<sequence>MRHLSKVLNKVCGKIIVLLACLLIELIILIQKLRSGQISTRQYLKLIEKNNPTIRYTKRLKAEMAAECCRVCLCEFEEGEKLRELKCRHMFHKDCLDTWLQQCFGTCPLCRKQLVPEDLVFRHRQHRNQAENHHHLPYLFSPFLAPNTLHITYPNSSSTH</sequence>
<gene>
    <name evidence="4" type="ORF">Fmac_014011</name>
</gene>
<dbReference type="PROSITE" id="PS50089">
    <property type="entry name" value="ZF_RING_2"/>
    <property type="match status" value="1"/>
</dbReference>
<dbReference type="SMART" id="SM00184">
    <property type="entry name" value="RING"/>
    <property type="match status" value="1"/>
</dbReference>
<dbReference type="Proteomes" id="UP001603857">
    <property type="component" value="Unassembled WGS sequence"/>
</dbReference>
<dbReference type="EMBL" id="JBGMDY010000005">
    <property type="protein sequence ID" value="KAL2332798.1"/>
    <property type="molecule type" value="Genomic_DNA"/>
</dbReference>
<dbReference type="InterPro" id="IPR013083">
    <property type="entry name" value="Znf_RING/FYVE/PHD"/>
</dbReference>
<accession>A0ABD1MAH7</accession>
<comment type="caution">
    <text evidence="4">The sequence shown here is derived from an EMBL/GenBank/DDBJ whole genome shotgun (WGS) entry which is preliminary data.</text>
</comment>
<dbReference type="Pfam" id="PF13639">
    <property type="entry name" value="zf-RING_2"/>
    <property type="match status" value="1"/>
</dbReference>
<dbReference type="PANTHER" id="PTHR47662">
    <property type="entry name" value="RING-TYPE DOMAIN-CONTAINING PROTEIN"/>
    <property type="match status" value="1"/>
</dbReference>
<evidence type="ECO:0000256" key="1">
    <source>
        <dbReference type="PROSITE-ProRule" id="PRU00175"/>
    </source>
</evidence>
<evidence type="ECO:0000256" key="2">
    <source>
        <dbReference type="SAM" id="Phobius"/>
    </source>
</evidence>
<keyword evidence="1" id="KW-0479">Metal-binding</keyword>
<dbReference type="InterPro" id="IPR001841">
    <property type="entry name" value="Znf_RING"/>
</dbReference>
<feature type="domain" description="RING-type" evidence="3">
    <location>
        <begin position="69"/>
        <end position="111"/>
    </location>
</feature>
<dbReference type="Gene3D" id="3.30.40.10">
    <property type="entry name" value="Zinc/RING finger domain, C3HC4 (zinc finger)"/>
    <property type="match status" value="1"/>
</dbReference>